<sequence length="414" mass="47093">MIGRESSSTGALTILSQCHQSIKRDLGIYGGESVVNLSLSEAGLSAWRNNEQESLPKASEDTWSAAVADLTIKKNFNQKVGLLIANRYQVLESIAKGKQGAVFFGLDLTLNVKVALKFDYDSGKACPLTQEHSIYNKLTTDKVEGIPRLIDFVYHCDTPVLITELMGPSLQQLLFYCDGKFGFESSVKLGLQMIDLLKGLHQSDLIHNDLKPENFVTSLDMTNQNVYIIDFGLTKNYKLQNTTKQNQHMPWKKTKAMIGTANYVSLNTHNGIEMSRRDDLESLGYMLMEFMVGSLPWKKSVLKNVHMNNQRIAELKFNFLKDVGGIGQFIRYCRNLQFDEAPDYDYLKSLLIQLKPFEGTIQDQTNLYTWTSKRNECADNENKFYLNFRWCAPSESFFDKQKETDFMIGTFGID</sequence>
<accession>A0AC35UES6</accession>
<dbReference type="WBParaSite" id="RSKR_0001101700.1">
    <property type="protein sequence ID" value="RSKR_0001101700.1"/>
    <property type="gene ID" value="RSKR_0001101700"/>
</dbReference>
<reference evidence="2" key="1">
    <citation type="submission" date="2016-11" db="UniProtKB">
        <authorList>
            <consortium name="WormBaseParasite"/>
        </authorList>
    </citation>
    <scope>IDENTIFICATION</scope>
    <source>
        <strain evidence="2">KR3021</strain>
    </source>
</reference>
<dbReference type="Proteomes" id="UP000095286">
    <property type="component" value="Unplaced"/>
</dbReference>
<evidence type="ECO:0000313" key="1">
    <source>
        <dbReference type="Proteomes" id="UP000095286"/>
    </source>
</evidence>
<organism evidence="1 2">
    <name type="scientific">Rhabditophanes sp. KR3021</name>
    <dbReference type="NCBI Taxonomy" id="114890"/>
    <lineage>
        <taxon>Eukaryota</taxon>
        <taxon>Metazoa</taxon>
        <taxon>Ecdysozoa</taxon>
        <taxon>Nematoda</taxon>
        <taxon>Chromadorea</taxon>
        <taxon>Rhabditida</taxon>
        <taxon>Tylenchina</taxon>
        <taxon>Panagrolaimomorpha</taxon>
        <taxon>Strongyloidoidea</taxon>
        <taxon>Alloionematidae</taxon>
        <taxon>Rhabditophanes</taxon>
    </lineage>
</organism>
<name>A0AC35UES6_9BILA</name>
<protein>
    <submittedName>
        <fullName evidence="2">Protein kinase domain-containing protein</fullName>
    </submittedName>
</protein>
<evidence type="ECO:0000313" key="2">
    <source>
        <dbReference type="WBParaSite" id="RSKR_0001101700.1"/>
    </source>
</evidence>
<proteinExistence type="predicted"/>